<name>A0AC35EXB4_9BILA</name>
<evidence type="ECO:0000313" key="1">
    <source>
        <dbReference type="Proteomes" id="UP000887580"/>
    </source>
</evidence>
<evidence type="ECO:0000313" key="2">
    <source>
        <dbReference type="WBParaSite" id="PS1159_v2.g11632.t1"/>
    </source>
</evidence>
<proteinExistence type="predicted"/>
<organism evidence="1 2">
    <name type="scientific">Panagrolaimus sp. PS1159</name>
    <dbReference type="NCBI Taxonomy" id="55785"/>
    <lineage>
        <taxon>Eukaryota</taxon>
        <taxon>Metazoa</taxon>
        <taxon>Ecdysozoa</taxon>
        <taxon>Nematoda</taxon>
        <taxon>Chromadorea</taxon>
        <taxon>Rhabditida</taxon>
        <taxon>Tylenchina</taxon>
        <taxon>Panagrolaimomorpha</taxon>
        <taxon>Panagrolaimoidea</taxon>
        <taxon>Panagrolaimidae</taxon>
        <taxon>Panagrolaimus</taxon>
    </lineage>
</organism>
<sequence>AKNPSSAEVYQKMIQSCKYFFEKNPVLVVSKLEEYNFGCDICLNKSDECKKNKGKCCVKIDIAKLSSKIWLRDELNVVWGTENFTSVLFSKLYQCEINRLEIGNKVVVFDDLQLLTSTAKDIFYEFFFEFYDDSTVNASMKSILKLKNLGKVEYFCLINLPESLSAKVISEFFKKFEHVKIRFHFNEDISEDYKNQLDGLIDEIVESEIPNRIVEYDGQDEEKLKTMESRYF</sequence>
<accession>A0AC35EXB4</accession>
<protein>
    <submittedName>
        <fullName evidence="2">Uncharacterized protein</fullName>
    </submittedName>
</protein>
<reference evidence="2" key="1">
    <citation type="submission" date="2022-11" db="UniProtKB">
        <authorList>
            <consortium name="WormBaseParasite"/>
        </authorList>
    </citation>
    <scope>IDENTIFICATION</scope>
</reference>
<dbReference type="WBParaSite" id="PS1159_v2.g11632.t1">
    <property type="protein sequence ID" value="PS1159_v2.g11632.t1"/>
    <property type="gene ID" value="PS1159_v2.g11632"/>
</dbReference>
<dbReference type="Proteomes" id="UP000887580">
    <property type="component" value="Unplaced"/>
</dbReference>